<reference evidence="3 4" key="1">
    <citation type="submission" date="2014-11" db="EMBL/GenBank/DDBJ databases">
        <title>Complete Genome Sequence of Pseudoalteromonas sp. Strain OCN003 Isolated from Kaneohe Bay, Oahu, Hawaii.</title>
        <authorList>
            <person name="Beurmann S."/>
            <person name="Videau P."/>
            <person name="Ushijima B."/>
            <person name="Smith A.M."/>
            <person name="Aeby G.S."/>
            <person name="Callahan S.M."/>
            <person name="Belcaid M."/>
        </authorList>
    </citation>
    <scope>NUCLEOTIDE SEQUENCE [LARGE SCALE GENOMIC DNA]</scope>
    <source>
        <strain evidence="3 4">OCN003</strain>
    </source>
</reference>
<dbReference type="RefSeq" id="WP_038641932.1">
    <property type="nucleotide sequence ID" value="NZ_CP009888.1"/>
</dbReference>
<dbReference type="PANTHER" id="PTHR35149:SF2">
    <property type="entry name" value="DUF262 DOMAIN-CONTAINING PROTEIN"/>
    <property type="match status" value="1"/>
</dbReference>
<gene>
    <name evidence="3" type="ORF">OM33_11725</name>
</gene>
<organism evidence="3 4">
    <name type="scientific">Pseudoalteromonas piratica</name>
    <dbReference type="NCBI Taxonomy" id="1348114"/>
    <lineage>
        <taxon>Bacteria</taxon>
        <taxon>Pseudomonadati</taxon>
        <taxon>Pseudomonadota</taxon>
        <taxon>Gammaproteobacteria</taxon>
        <taxon>Alteromonadales</taxon>
        <taxon>Pseudoalteromonadaceae</taxon>
        <taxon>Pseudoalteromonas</taxon>
    </lineage>
</organism>
<dbReference type="InterPro" id="IPR057156">
    <property type="entry name" value="DUF7834"/>
</dbReference>
<dbReference type="OrthoDB" id="9798761at2"/>
<proteinExistence type="predicted"/>
<dbReference type="KEGG" id="pseo:OM33_11725"/>
<evidence type="ECO:0000259" key="2">
    <source>
        <dbReference type="Pfam" id="PF25202"/>
    </source>
</evidence>
<keyword evidence="4" id="KW-1185">Reference proteome</keyword>
<name>A0A0A7EGI4_9GAMM</name>
<dbReference type="AlphaFoldDB" id="A0A0A7EGI4"/>
<evidence type="ECO:0000313" key="3">
    <source>
        <dbReference type="EMBL" id="AIY65739.1"/>
    </source>
</evidence>
<dbReference type="InterPro" id="IPR004919">
    <property type="entry name" value="GmrSD_N"/>
</dbReference>
<evidence type="ECO:0000259" key="1">
    <source>
        <dbReference type="Pfam" id="PF03235"/>
    </source>
</evidence>
<sequence>MSVEVASCTLAQLFSKQSIVSANETELVGELAIPEYQRPYRWGEVQIKKLLSDYQLHLGDLAQSDSDYGYYLGSVILHQSSENGQLNIIDGQQRLTTLALIAYVQSLANQASDQGGFESSSFDSGPFELSLSYDSPESQQQIIQNLAWLQEYSTSSNASQITTFDANKINLTLVVTRSEDDAYRFFETQNTGGVRLSGPDIIKAHHLRAIERHSRNEFAAKWEALGDLNPVVGSLLKGRYWQKLYNRNVPSHRQPHLVRSAVVSELGESTGKGDDIAFGRFERVYLPDGGQIGKQAQQGYELRQPLNSGINTIHYLSYFEQLRAKYLTSVINNKNVKHKKVTAYSSTDKENTLARFFHFYHGLICQLDGCSYVKGLYDTALLIYISQFGEQQLDIAAKKLFRVIYSPRVSNQKAVRENSISAFVRDNPVLDWITASYTPNMCFDYLDRFSFKTDPANLAVDKKSVKKRFIFSVLKHLGIKVIEGESAQALANTYTAELDAYILPLGTKTVSVNQLSMKENNGEQHG</sequence>
<dbReference type="eggNOG" id="COG1479">
    <property type="taxonomic scope" value="Bacteria"/>
</dbReference>
<feature type="domain" description="DUF7834" evidence="2">
    <location>
        <begin position="215"/>
        <end position="450"/>
    </location>
</feature>
<evidence type="ECO:0000313" key="4">
    <source>
        <dbReference type="Proteomes" id="UP000030341"/>
    </source>
</evidence>
<protein>
    <submittedName>
        <fullName evidence="3">Uncharacterized protein</fullName>
    </submittedName>
</protein>
<dbReference type="Pfam" id="PF25202">
    <property type="entry name" value="DUF7834"/>
    <property type="match status" value="1"/>
</dbReference>
<dbReference type="Proteomes" id="UP000030341">
    <property type="component" value="Chromosome 1"/>
</dbReference>
<dbReference type="EMBL" id="CP009888">
    <property type="protein sequence ID" value="AIY65739.1"/>
    <property type="molecule type" value="Genomic_DNA"/>
</dbReference>
<feature type="domain" description="GmrSD restriction endonucleases N-terminal" evidence="1">
    <location>
        <begin position="26"/>
        <end position="207"/>
    </location>
</feature>
<dbReference type="Pfam" id="PF03235">
    <property type="entry name" value="GmrSD_N"/>
    <property type="match status" value="1"/>
</dbReference>
<accession>A0A0A7EGI4</accession>
<dbReference type="PANTHER" id="PTHR35149">
    <property type="entry name" value="SLL5132 PROTEIN"/>
    <property type="match status" value="1"/>
</dbReference>
<dbReference type="STRING" id="1348114.OM33_11725"/>
<dbReference type="HOGENOM" id="CLU_030645_0_0_6"/>